<dbReference type="STRING" id="555500.I215_04620"/>
<evidence type="ECO:0000313" key="1">
    <source>
        <dbReference type="EMBL" id="EKF56201.1"/>
    </source>
</evidence>
<dbReference type="InterPro" id="IPR011330">
    <property type="entry name" value="Glyco_hydro/deAcase_b/a-brl"/>
</dbReference>
<organism evidence="1 2">
    <name type="scientific">Galbibacter marinus</name>
    <dbReference type="NCBI Taxonomy" id="555500"/>
    <lineage>
        <taxon>Bacteria</taxon>
        <taxon>Pseudomonadati</taxon>
        <taxon>Bacteroidota</taxon>
        <taxon>Flavobacteriia</taxon>
        <taxon>Flavobacteriales</taxon>
        <taxon>Flavobacteriaceae</taxon>
        <taxon>Galbibacter</taxon>
    </lineage>
</organism>
<dbReference type="Gene3D" id="3.20.20.370">
    <property type="entry name" value="Glycoside hydrolase/deacetylase"/>
    <property type="match status" value="1"/>
</dbReference>
<dbReference type="Proteomes" id="UP000007364">
    <property type="component" value="Unassembled WGS sequence"/>
</dbReference>
<dbReference type="PANTHER" id="PTHR30292">
    <property type="entry name" value="UNCHARACTERIZED PROTEIN YBGL-RELATED"/>
    <property type="match status" value="1"/>
</dbReference>
<dbReference type="EMBL" id="AMSG01000003">
    <property type="protein sequence ID" value="EKF56201.1"/>
    <property type="molecule type" value="Genomic_DNA"/>
</dbReference>
<dbReference type="Pfam" id="PF03746">
    <property type="entry name" value="LamB_YcsF"/>
    <property type="match status" value="1"/>
</dbReference>
<dbReference type="PATRIC" id="fig|555500.3.peg.956"/>
<protein>
    <recommendedName>
        <fullName evidence="3">LamB/YcsF family protein</fullName>
    </recommendedName>
</protein>
<gene>
    <name evidence="1" type="ORF">I215_04620</name>
</gene>
<dbReference type="SUPFAM" id="SSF88713">
    <property type="entry name" value="Glycoside hydrolase/deacetylase"/>
    <property type="match status" value="1"/>
</dbReference>
<keyword evidence="2" id="KW-1185">Reference proteome</keyword>
<proteinExistence type="predicted"/>
<name>K2Q5X0_9FLAO</name>
<dbReference type="InterPro" id="IPR005501">
    <property type="entry name" value="LamB/YcsF/PxpA-like"/>
</dbReference>
<dbReference type="NCBIfam" id="NF003816">
    <property type="entry name" value="PRK05406.1-5"/>
    <property type="match status" value="1"/>
</dbReference>
<dbReference type="RefSeq" id="WP_008990797.1">
    <property type="nucleotide sequence ID" value="NZ_AMSG01000003.1"/>
</dbReference>
<dbReference type="GO" id="GO:0005975">
    <property type="term" value="P:carbohydrate metabolic process"/>
    <property type="evidence" value="ECO:0007669"/>
    <property type="project" value="InterPro"/>
</dbReference>
<accession>K2Q5X0</accession>
<reference evidence="1 2" key="1">
    <citation type="journal article" date="2012" name="J. Bacteriol.">
        <title>Genome Sequence of Galbibacter marinum Type Strain ck-I2-15.</title>
        <authorList>
            <person name="Lai Q."/>
            <person name="Li C."/>
            <person name="Shao Z."/>
        </authorList>
    </citation>
    <scope>NUCLEOTIDE SEQUENCE [LARGE SCALE GENOMIC DNA]</scope>
    <source>
        <strain evidence="2">ck-I2-15</strain>
    </source>
</reference>
<sequence length="242" mass="27455">MLRPALNCDLGEGTNNEGYIMPLINSCSIACGGHAGDLKSMENAIMLAKENKVFAGAHPSFPDRENFGRVHVKMNDQEFVLSIRKQLNTLDLLLQKHQVPLHHIKPHGALYNEIAIDSQASKRFLNAIREYKSKCFLYVPFGSMIERIAKEQGFAIKYEAFGDRCYMDNLSLMPRTSPGAVIRDKKQVYKQIRNIWIQGKVETITENKVDLKADTFCIHSDTTNAVVILKFLQEQFQKSDFG</sequence>
<dbReference type="CDD" id="cd10801">
    <property type="entry name" value="LamB_YcsF_like_1"/>
    <property type="match status" value="1"/>
</dbReference>
<dbReference type="eggNOG" id="COG1540">
    <property type="taxonomic scope" value="Bacteria"/>
</dbReference>
<dbReference type="AlphaFoldDB" id="K2Q5X0"/>
<evidence type="ECO:0008006" key="3">
    <source>
        <dbReference type="Google" id="ProtNLM"/>
    </source>
</evidence>
<dbReference type="OrthoDB" id="9773478at2"/>
<evidence type="ECO:0000313" key="2">
    <source>
        <dbReference type="Proteomes" id="UP000007364"/>
    </source>
</evidence>
<dbReference type="PANTHER" id="PTHR30292:SF0">
    <property type="entry name" value="5-OXOPROLINASE SUBUNIT A"/>
    <property type="match status" value="1"/>
</dbReference>
<comment type="caution">
    <text evidence="1">The sequence shown here is derived from an EMBL/GenBank/DDBJ whole genome shotgun (WGS) entry which is preliminary data.</text>
</comment>